<dbReference type="InterPro" id="IPR001661">
    <property type="entry name" value="Glyco_hydro_37"/>
</dbReference>
<dbReference type="Pfam" id="PF01204">
    <property type="entry name" value="Trehalase"/>
    <property type="match status" value="1"/>
</dbReference>
<dbReference type="SUPFAM" id="SSF48208">
    <property type="entry name" value="Six-hairpin glycosidases"/>
    <property type="match status" value="1"/>
</dbReference>
<dbReference type="OrthoDB" id="3542292at2759"/>
<evidence type="ECO:0000313" key="4">
    <source>
        <dbReference type="EMBL" id="KIO23042.1"/>
    </source>
</evidence>
<dbReference type="GO" id="GO:0005991">
    <property type="term" value="P:trehalose metabolic process"/>
    <property type="evidence" value="ECO:0007669"/>
    <property type="project" value="InterPro"/>
</dbReference>
<protein>
    <recommendedName>
        <fullName evidence="2">alpha,alpha-trehalase</fullName>
        <ecNumber evidence="2">3.2.1.28</ecNumber>
    </recommendedName>
    <alternativeName>
        <fullName evidence="3">Alpha,alpha-trehalase</fullName>
    </alternativeName>
</protein>
<name>A0A0C3LNQ7_9AGAM</name>
<dbReference type="Gene3D" id="1.50.10.10">
    <property type="match status" value="1"/>
</dbReference>
<dbReference type="HOGENOM" id="CLU_2039782_0_0_1"/>
<evidence type="ECO:0000313" key="5">
    <source>
        <dbReference type="Proteomes" id="UP000054248"/>
    </source>
</evidence>
<dbReference type="AlphaFoldDB" id="A0A0C3LNQ7"/>
<sequence>MEIASDRSALLSNLEVYQKSCRSKKNADTEDDTADAAEFDILVTTEKDGAEVRLAALNDRSSSSNSERSLIHRQSAEARKAAILDLMWDPDKLAFYDFNLTGNARSGFFSAAAFYPMWNDI</sequence>
<dbReference type="InterPro" id="IPR008928">
    <property type="entry name" value="6-hairpin_glycosidase_sf"/>
</dbReference>
<dbReference type="Proteomes" id="UP000054248">
    <property type="component" value="Unassembled WGS sequence"/>
</dbReference>
<proteinExistence type="inferred from homology"/>
<organism evidence="4 5">
    <name type="scientific">Tulasnella calospora MUT 4182</name>
    <dbReference type="NCBI Taxonomy" id="1051891"/>
    <lineage>
        <taxon>Eukaryota</taxon>
        <taxon>Fungi</taxon>
        <taxon>Dikarya</taxon>
        <taxon>Basidiomycota</taxon>
        <taxon>Agaricomycotina</taxon>
        <taxon>Agaricomycetes</taxon>
        <taxon>Cantharellales</taxon>
        <taxon>Tulasnellaceae</taxon>
        <taxon>Tulasnella</taxon>
    </lineage>
</organism>
<dbReference type="InterPro" id="IPR012341">
    <property type="entry name" value="6hp_glycosidase-like_sf"/>
</dbReference>
<comment type="similarity">
    <text evidence="1">Belongs to the glycosyl hydrolase 37 family.</text>
</comment>
<reference evidence="5" key="2">
    <citation type="submission" date="2015-01" db="EMBL/GenBank/DDBJ databases">
        <title>Evolutionary Origins and Diversification of the Mycorrhizal Mutualists.</title>
        <authorList>
            <consortium name="DOE Joint Genome Institute"/>
            <consortium name="Mycorrhizal Genomics Consortium"/>
            <person name="Kohler A."/>
            <person name="Kuo A."/>
            <person name="Nagy L.G."/>
            <person name="Floudas D."/>
            <person name="Copeland A."/>
            <person name="Barry K.W."/>
            <person name="Cichocki N."/>
            <person name="Veneault-Fourrey C."/>
            <person name="LaButti K."/>
            <person name="Lindquist E.A."/>
            <person name="Lipzen A."/>
            <person name="Lundell T."/>
            <person name="Morin E."/>
            <person name="Murat C."/>
            <person name="Riley R."/>
            <person name="Ohm R."/>
            <person name="Sun H."/>
            <person name="Tunlid A."/>
            <person name="Henrissat B."/>
            <person name="Grigoriev I.V."/>
            <person name="Hibbett D.S."/>
            <person name="Martin F."/>
        </authorList>
    </citation>
    <scope>NUCLEOTIDE SEQUENCE [LARGE SCALE GENOMIC DNA]</scope>
    <source>
        <strain evidence="5">MUT 4182</strain>
    </source>
</reference>
<evidence type="ECO:0000256" key="3">
    <source>
        <dbReference type="ARBA" id="ARBA00030473"/>
    </source>
</evidence>
<dbReference type="EMBL" id="KN823094">
    <property type="protein sequence ID" value="KIO23042.1"/>
    <property type="molecule type" value="Genomic_DNA"/>
</dbReference>
<keyword evidence="5" id="KW-1185">Reference proteome</keyword>
<reference evidence="4 5" key="1">
    <citation type="submission" date="2014-04" db="EMBL/GenBank/DDBJ databases">
        <authorList>
            <consortium name="DOE Joint Genome Institute"/>
            <person name="Kuo A."/>
            <person name="Girlanda M."/>
            <person name="Perotto S."/>
            <person name="Kohler A."/>
            <person name="Nagy L.G."/>
            <person name="Floudas D."/>
            <person name="Copeland A."/>
            <person name="Barry K.W."/>
            <person name="Cichocki N."/>
            <person name="Veneault-Fourrey C."/>
            <person name="LaButti K."/>
            <person name="Lindquist E.A."/>
            <person name="Lipzen A."/>
            <person name="Lundell T."/>
            <person name="Morin E."/>
            <person name="Murat C."/>
            <person name="Sun H."/>
            <person name="Tunlid A."/>
            <person name="Henrissat B."/>
            <person name="Grigoriev I.V."/>
            <person name="Hibbett D.S."/>
            <person name="Martin F."/>
            <person name="Nordberg H.P."/>
            <person name="Cantor M.N."/>
            <person name="Hua S.X."/>
        </authorList>
    </citation>
    <scope>NUCLEOTIDE SEQUENCE [LARGE SCALE GENOMIC DNA]</scope>
    <source>
        <strain evidence="4 5">MUT 4182</strain>
    </source>
</reference>
<accession>A0A0C3LNQ7</accession>
<evidence type="ECO:0000256" key="2">
    <source>
        <dbReference type="ARBA" id="ARBA00012757"/>
    </source>
</evidence>
<dbReference type="STRING" id="1051891.A0A0C3LNQ7"/>
<dbReference type="EC" id="3.2.1.28" evidence="2"/>
<gene>
    <name evidence="4" type="ORF">M407DRAFT_27465</name>
</gene>
<evidence type="ECO:0000256" key="1">
    <source>
        <dbReference type="ARBA" id="ARBA00005615"/>
    </source>
</evidence>
<dbReference type="GO" id="GO:0004555">
    <property type="term" value="F:alpha,alpha-trehalase activity"/>
    <property type="evidence" value="ECO:0007669"/>
    <property type="project" value="UniProtKB-EC"/>
</dbReference>